<accession>A0A0G4HS53</accession>
<dbReference type="EMBL" id="CDMZ01003653">
    <property type="protein sequence ID" value="CEM47142.1"/>
    <property type="molecule type" value="Genomic_DNA"/>
</dbReference>
<organism evidence="2">
    <name type="scientific">Chromera velia CCMP2878</name>
    <dbReference type="NCBI Taxonomy" id="1169474"/>
    <lineage>
        <taxon>Eukaryota</taxon>
        <taxon>Sar</taxon>
        <taxon>Alveolata</taxon>
        <taxon>Colpodellida</taxon>
        <taxon>Chromeraceae</taxon>
        <taxon>Chromera</taxon>
    </lineage>
</organism>
<sequence>MKCVGVSGTDLKTYTSNFISKMLFIPDMSMSDKVYQYEKGLPEDVQKEVKRKKPANLEAAVGAAFEALSIIPHLSVSFAAAATHPRTLPSTEAPPMTVGGSHMTHDPTGPAPMDIGALEQTNRSREHNIRKLPPLTDKEKEILREFHGCFLCRTLHAGHGVKDCPDRDIIIIQKPRERADGRRPKHLLFSHNSDETSDI</sequence>
<dbReference type="VEuPathDB" id="CryptoDB:Cvel_8210"/>
<dbReference type="AlphaFoldDB" id="A0A0G4HS53"/>
<evidence type="ECO:0000256" key="1">
    <source>
        <dbReference type="SAM" id="MobiDB-lite"/>
    </source>
</evidence>
<reference evidence="2" key="1">
    <citation type="submission" date="2014-11" db="EMBL/GenBank/DDBJ databases">
        <authorList>
            <person name="Otto D Thomas"/>
            <person name="Naeem Raeece"/>
        </authorList>
    </citation>
    <scope>NUCLEOTIDE SEQUENCE</scope>
</reference>
<name>A0A0G4HS53_9ALVE</name>
<evidence type="ECO:0000313" key="2">
    <source>
        <dbReference type="EMBL" id="CEM47142.1"/>
    </source>
</evidence>
<feature type="region of interest" description="Disordered" evidence="1">
    <location>
        <begin position="87"/>
        <end position="113"/>
    </location>
</feature>
<gene>
    <name evidence="2" type="ORF">Cvel_8210</name>
</gene>
<proteinExistence type="predicted"/>
<protein>
    <submittedName>
        <fullName evidence="2">Uncharacterized protein</fullName>
    </submittedName>
</protein>
<dbReference type="PhylomeDB" id="A0A0G4HS53"/>